<keyword evidence="6" id="KW-0808">Transferase</keyword>
<evidence type="ECO:0000256" key="4">
    <source>
        <dbReference type="ARBA" id="ARBA00022694"/>
    </source>
</evidence>
<evidence type="ECO:0000256" key="3">
    <source>
        <dbReference type="ARBA" id="ARBA00022555"/>
    </source>
</evidence>
<keyword evidence="4 6" id="KW-0819">tRNA processing</keyword>
<keyword evidence="10" id="KW-1185">Reference proteome</keyword>
<dbReference type="InterPro" id="IPR020568">
    <property type="entry name" value="Ribosomal_Su5_D2-typ_SF"/>
</dbReference>
<keyword evidence="6" id="KW-0548">Nucleotidyltransferase</keyword>
<dbReference type="EC" id="2.7.7.56" evidence="6"/>
<keyword evidence="5" id="KW-0694">RNA-binding</keyword>
<evidence type="ECO:0000313" key="9">
    <source>
        <dbReference type="EMBL" id="RBP37673.1"/>
    </source>
</evidence>
<dbReference type="GO" id="GO:0008033">
    <property type="term" value="P:tRNA processing"/>
    <property type="evidence" value="ECO:0007669"/>
    <property type="project" value="UniProtKB-UniRule"/>
</dbReference>
<dbReference type="InterPro" id="IPR002381">
    <property type="entry name" value="RNase_PH_bac-type"/>
</dbReference>
<dbReference type="AlphaFoldDB" id="A0A366H6P8"/>
<dbReference type="InterPro" id="IPR015847">
    <property type="entry name" value="ExoRNase_PH_dom2"/>
</dbReference>
<dbReference type="Pfam" id="PF03725">
    <property type="entry name" value="RNase_PH_C"/>
    <property type="match status" value="1"/>
</dbReference>
<keyword evidence="3 6" id="KW-0820">tRNA-binding</keyword>
<keyword evidence="2 6" id="KW-0698">rRNA processing</keyword>
<evidence type="ECO:0000256" key="5">
    <source>
        <dbReference type="ARBA" id="ARBA00022884"/>
    </source>
</evidence>
<dbReference type="RefSeq" id="WP_113961373.1">
    <property type="nucleotide sequence ID" value="NZ_QNRR01000013.1"/>
</dbReference>
<evidence type="ECO:0000259" key="7">
    <source>
        <dbReference type="Pfam" id="PF01138"/>
    </source>
</evidence>
<comment type="caution">
    <text evidence="9">The sequence shown here is derived from an EMBL/GenBank/DDBJ whole genome shotgun (WGS) entry which is preliminary data.</text>
</comment>
<dbReference type="OrthoDB" id="9807456at2"/>
<reference evidence="9 10" key="1">
    <citation type="submission" date="2018-06" db="EMBL/GenBank/DDBJ databases">
        <title>Genomic Encyclopedia of Type Strains, Phase IV (KMG-IV): sequencing the most valuable type-strain genomes for metagenomic binning, comparative biology and taxonomic classification.</title>
        <authorList>
            <person name="Goeker M."/>
        </authorList>
    </citation>
    <scope>NUCLEOTIDE SEQUENCE [LARGE SCALE GENOMIC DNA]</scope>
    <source>
        <strain evidence="9 10">DSM 25532</strain>
    </source>
</reference>
<dbReference type="SUPFAM" id="SSF55666">
    <property type="entry name" value="Ribonuclease PH domain 2-like"/>
    <property type="match status" value="1"/>
</dbReference>
<dbReference type="InterPro" id="IPR018336">
    <property type="entry name" value="RNase_PH_CS"/>
</dbReference>
<dbReference type="EMBL" id="QNRR01000013">
    <property type="protein sequence ID" value="RBP37673.1"/>
    <property type="molecule type" value="Genomic_DNA"/>
</dbReference>
<dbReference type="InterPro" id="IPR036345">
    <property type="entry name" value="ExoRNase_PH_dom2_sf"/>
</dbReference>
<dbReference type="PANTHER" id="PTHR11953">
    <property type="entry name" value="EXOSOME COMPLEX COMPONENT"/>
    <property type="match status" value="1"/>
</dbReference>
<name>A0A366H6P8_9BACT</name>
<gene>
    <name evidence="6" type="primary">rph</name>
    <name evidence="9" type="ORF">DES53_11355</name>
</gene>
<dbReference type="NCBIfam" id="TIGR01966">
    <property type="entry name" value="RNasePH"/>
    <property type="match status" value="1"/>
</dbReference>
<dbReference type="Proteomes" id="UP000253426">
    <property type="component" value="Unassembled WGS sequence"/>
</dbReference>
<comment type="subunit">
    <text evidence="6">Homohexameric ring arranged as a trimer of dimers.</text>
</comment>
<evidence type="ECO:0000256" key="1">
    <source>
        <dbReference type="ARBA" id="ARBA00006678"/>
    </source>
</evidence>
<dbReference type="GO" id="GO:0000049">
    <property type="term" value="F:tRNA binding"/>
    <property type="evidence" value="ECO:0007669"/>
    <property type="project" value="UniProtKB-UniRule"/>
</dbReference>
<dbReference type="CDD" id="cd11362">
    <property type="entry name" value="RNase_PH_bact"/>
    <property type="match status" value="1"/>
</dbReference>
<dbReference type="PANTHER" id="PTHR11953:SF0">
    <property type="entry name" value="EXOSOME COMPLEX COMPONENT RRP41"/>
    <property type="match status" value="1"/>
</dbReference>
<evidence type="ECO:0000256" key="6">
    <source>
        <dbReference type="HAMAP-Rule" id="MF_00564"/>
    </source>
</evidence>
<proteinExistence type="inferred from homology"/>
<sequence length="265" mass="28855">MARSDNRAPDQLREIRFQPDIAPHATGSVLVSFGKTQVICAATIQDEVPRWMKVQGVPGGWLTAEYSMLPYSTLDRKDRDISKGKLDGRSQEIQRLIGRSLRAAVDLEKLGPRTLWIDCDVLQADGGTRTASITGACVAASMAFNRLLQKGVLTQQPLKKKVAAISVGIFRNQALLDLCYEEDRDAEVDCNLVMTEDGQFVEIQGSGEESTFSEAQLNAMLGLGKKGIMEICKLQEEAIRAVEPKSPAPPASGAMSSLADAFKKL</sequence>
<dbReference type="HAMAP" id="MF_00564">
    <property type="entry name" value="RNase_PH"/>
    <property type="match status" value="1"/>
</dbReference>
<dbReference type="PROSITE" id="PS01277">
    <property type="entry name" value="RIBONUCLEASE_PH"/>
    <property type="match status" value="1"/>
</dbReference>
<accession>A0A366H6P8</accession>
<comment type="catalytic activity">
    <reaction evidence="6">
        <text>tRNA(n+1) + phosphate = tRNA(n) + a ribonucleoside 5'-diphosphate</text>
        <dbReference type="Rhea" id="RHEA:10628"/>
        <dbReference type="Rhea" id="RHEA-COMP:17343"/>
        <dbReference type="Rhea" id="RHEA-COMP:17344"/>
        <dbReference type="ChEBI" id="CHEBI:43474"/>
        <dbReference type="ChEBI" id="CHEBI:57930"/>
        <dbReference type="ChEBI" id="CHEBI:173114"/>
        <dbReference type="EC" id="2.7.7.56"/>
    </reaction>
</comment>
<protein>
    <recommendedName>
        <fullName evidence="6">Ribonuclease PH</fullName>
        <shortName evidence="6">RNase PH</shortName>
        <ecNumber evidence="6">2.7.7.56</ecNumber>
    </recommendedName>
    <alternativeName>
        <fullName evidence="6">tRNA nucleotidyltransferase</fullName>
    </alternativeName>
</protein>
<evidence type="ECO:0000256" key="2">
    <source>
        <dbReference type="ARBA" id="ARBA00022552"/>
    </source>
</evidence>
<dbReference type="SUPFAM" id="SSF54211">
    <property type="entry name" value="Ribosomal protein S5 domain 2-like"/>
    <property type="match status" value="1"/>
</dbReference>
<dbReference type="InterPro" id="IPR027408">
    <property type="entry name" value="PNPase/RNase_PH_dom_sf"/>
</dbReference>
<feature type="binding site" evidence="6">
    <location>
        <position position="89"/>
    </location>
    <ligand>
        <name>phosphate</name>
        <dbReference type="ChEBI" id="CHEBI:43474"/>
        <note>substrate</note>
    </ligand>
</feature>
<dbReference type="InterPro" id="IPR001247">
    <property type="entry name" value="ExoRNase_PH_dom1"/>
</dbReference>
<organism evidence="9 10">
    <name type="scientific">Roseimicrobium gellanilyticum</name>
    <dbReference type="NCBI Taxonomy" id="748857"/>
    <lineage>
        <taxon>Bacteria</taxon>
        <taxon>Pseudomonadati</taxon>
        <taxon>Verrucomicrobiota</taxon>
        <taxon>Verrucomicrobiia</taxon>
        <taxon>Verrucomicrobiales</taxon>
        <taxon>Verrucomicrobiaceae</taxon>
        <taxon>Roseimicrobium</taxon>
    </lineage>
</organism>
<dbReference type="GO" id="GO:0000175">
    <property type="term" value="F:3'-5'-RNA exonuclease activity"/>
    <property type="evidence" value="ECO:0007669"/>
    <property type="project" value="UniProtKB-UniRule"/>
</dbReference>
<feature type="binding site" evidence="6">
    <location>
        <begin position="127"/>
        <end position="129"/>
    </location>
    <ligand>
        <name>phosphate</name>
        <dbReference type="ChEBI" id="CHEBI:43474"/>
        <note>substrate</note>
    </ligand>
</feature>
<dbReference type="GO" id="GO:0016075">
    <property type="term" value="P:rRNA catabolic process"/>
    <property type="evidence" value="ECO:0007669"/>
    <property type="project" value="UniProtKB-UniRule"/>
</dbReference>
<comment type="similarity">
    <text evidence="1 6">Belongs to the RNase PH family.</text>
</comment>
<evidence type="ECO:0000259" key="8">
    <source>
        <dbReference type="Pfam" id="PF03725"/>
    </source>
</evidence>
<comment type="function">
    <text evidence="6">Phosphorolytic 3'-5' exoribonuclease that plays an important role in tRNA 3'-end maturation. Removes nucleotide residues following the 3'-CCA terminus of tRNAs; can also add nucleotides to the ends of RNA molecules by using nucleoside diphosphates as substrates, but this may not be physiologically important. Probably plays a role in initiation of 16S rRNA degradation (leading to ribosome degradation) during starvation.</text>
</comment>
<feature type="domain" description="Exoribonuclease phosphorolytic" evidence="7">
    <location>
        <begin position="11"/>
        <end position="139"/>
    </location>
</feature>
<dbReference type="FunFam" id="3.30.230.70:FF:000003">
    <property type="entry name" value="Ribonuclease PH"/>
    <property type="match status" value="1"/>
</dbReference>
<dbReference type="InterPro" id="IPR050080">
    <property type="entry name" value="RNase_PH"/>
</dbReference>
<dbReference type="GO" id="GO:0009022">
    <property type="term" value="F:tRNA nucleotidyltransferase activity"/>
    <property type="evidence" value="ECO:0007669"/>
    <property type="project" value="UniProtKB-UniRule"/>
</dbReference>
<dbReference type="Gene3D" id="3.30.230.70">
    <property type="entry name" value="GHMP Kinase, N-terminal domain"/>
    <property type="match status" value="1"/>
</dbReference>
<evidence type="ECO:0000313" key="10">
    <source>
        <dbReference type="Proteomes" id="UP000253426"/>
    </source>
</evidence>
<dbReference type="Pfam" id="PF01138">
    <property type="entry name" value="RNase_PH"/>
    <property type="match status" value="1"/>
</dbReference>
<feature type="domain" description="Exoribonuclease phosphorolytic" evidence="8">
    <location>
        <begin position="162"/>
        <end position="227"/>
    </location>
</feature>
<dbReference type="GO" id="GO:0031125">
    <property type="term" value="P:rRNA 3'-end processing"/>
    <property type="evidence" value="ECO:0007669"/>
    <property type="project" value="UniProtKB-ARBA"/>
</dbReference>